<keyword evidence="1" id="KW-0677">Repeat</keyword>
<comment type="caution">
    <text evidence="4">The sequence shown here is derived from an EMBL/GenBank/DDBJ whole genome shotgun (WGS) entry which is preliminary data.</text>
</comment>
<evidence type="ECO:0000256" key="1">
    <source>
        <dbReference type="ARBA" id="ARBA00022737"/>
    </source>
</evidence>
<dbReference type="EMBL" id="CAJNOV010017959">
    <property type="protein sequence ID" value="CAF1615090.1"/>
    <property type="molecule type" value="Genomic_DNA"/>
</dbReference>
<dbReference type="EMBL" id="CAJOBJ010001790">
    <property type="protein sequence ID" value="CAF3896579.1"/>
    <property type="molecule type" value="Genomic_DNA"/>
</dbReference>
<dbReference type="InterPro" id="IPR011042">
    <property type="entry name" value="6-blade_b-propeller_TolB-like"/>
</dbReference>
<evidence type="ECO:0000313" key="6">
    <source>
        <dbReference type="EMBL" id="CAF3897448.1"/>
    </source>
</evidence>
<dbReference type="InterPro" id="IPR008271">
    <property type="entry name" value="Ser/Thr_kinase_AS"/>
</dbReference>
<dbReference type="PROSITE" id="PS00108">
    <property type="entry name" value="PROTEIN_KINASE_ST"/>
    <property type="match status" value="1"/>
</dbReference>
<proteinExistence type="predicted"/>
<dbReference type="Proteomes" id="UP000681720">
    <property type="component" value="Unassembled WGS sequence"/>
</dbReference>
<feature type="repeat" description="NHL" evidence="2">
    <location>
        <begin position="219"/>
        <end position="258"/>
    </location>
</feature>
<dbReference type="Proteomes" id="UP000663855">
    <property type="component" value="Unassembled WGS sequence"/>
</dbReference>
<name>A0A816BRV5_9BILA</name>
<sequence length="520" mass="58145">MSLGSLYDTLKQKTLQLQWSDRCLIATQMIKGINYLHTRHKPILHRDIKSLNILMKRNGEDFLVKVADFGLAVVRRETSRQSSYTHSVGTLLWKAPELLKMGKHTEASDVYALGIVFWELGAGCEPYEESDESTISEFVRRGDRLDIPASFPHSFAELISRAWGHEPRTRPNCQQLLSLIEDISRDFTRSNETQPPTVIPTIPANARWGQNGLTVAGGHELGCGTNQLNYPNGLCVDDDQAVIVGDYNNHRIIQWNLGDTNGQVVAGGNGDGNWLDQLKYPTDVLIDKETNSLIICDYENRRVVRWSRQSSITQGELLVDNILCFGLAMDDQKYLYVSDEEKHAVRRYQFGDKNGIIVAGGNGEGDGLNQLNLPTYLFVDRQQSVYVSDWYNHRVMKWVKGAQVGIVVAGGQCSGYAQTQLSYPRGLFVDTLGTLYVAQWGNDRVIRWPQGALQGTVVLDGNGEGAEANQSNSPLVYGAYNGVYDFILNSEQKKMTHHFEKKGGTSGSLEYFTSSLNSEF</sequence>
<evidence type="ECO:0000256" key="2">
    <source>
        <dbReference type="PROSITE-ProRule" id="PRU00504"/>
    </source>
</evidence>
<dbReference type="GO" id="GO:0004674">
    <property type="term" value="F:protein serine/threonine kinase activity"/>
    <property type="evidence" value="ECO:0007669"/>
    <property type="project" value="TreeGrafter"/>
</dbReference>
<dbReference type="EMBL" id="CAJOBH010002255">
    <property type="protein sequence ID" value="CAF3897448.1"/>
    <property type="molecule type" value="Genomic_DNA"/>
</dbReference>
<dbReference type="CDD" id="cd05819">
    <property type="entry name" value="NHL"/>
    <property type="match status" value="1"/>
</dbReference>
<gene>
    <name evidence="6" type="ORF">BYL167_LOCUS8287</name>
    <name evidence="4" type="ORF">CJN711_LOCUS37080</name>
    <name evidence="5" type="ORF">GIL414_LOCUS6329</name>
</gene>
<dbReference type="PROSITE" id="PS51125">
    <property type="entry name" value="NHL"/>
    <property type="match status" value="1"/>
</dbReference>
<dbReference type="InterPro" id="IPR001245">
    <property type="entry name" value="Ser-Thr/Tyr_kinase_cat_dom"/>
</dbReference>
<feature type="domain" description="Protein kinase" evidence="3">
    <location>
        <begin position="1"/>
        <end position="188"/>
    </location>
</feature>
<dbReference type="Gene3D" id="1.10.510.10">
    <property type="entry name" value="Transferase(Phosphotransferase) domain 1"/>
    <property type="match status" value="1"/>
</dbReference>
<dbReference type="Gene3D" id="2.120.10.30">
    <property type="entry name" value="TolB, C-terminal domain"/>
    <property type="match status" value="1"/>
</dbReference>
<evidence type="ECO:0000259" key="3">
    <source>
        <dbReference type="PROSITE" id="PS50011"/>
    </source>
</evidence>
<dbReference type="Pfam" id="PF01436">
    <property type="entry name" value="NHL"/>
    <property type="match status" value="1"/>
</dbReference>
<dbReference type="SUPFAM" id="SSF101898">
    <property type="entry name" value="NHL repeat"/>
    <property type="match status" value="1"/>
</dbReference>
<accession>A0A816BRV5</accession>
<protein>
    <recommendedName>
        <fullName evidence="3">Protein kinase domain-containing protein</fullName>
    </recommendedName>
</protein>
<organism evidence="4 7">
    <name type="scientific">Rotaria magnacalcarata</name>
    <dbReference type="NCBI Taxonomy" id="392030"/>
    <lineage>
        <taxon>Eukaryota</taxon>
        <taxon>Metazoa</taxon>
        <taxon>Spiralia</taxon>
        <taxon>Gnathifera</taxon>
        <taxon>Rotifera</taxon>
        <taxon>Eurotatoria</taxon>
        <taxon>Bdelloidea</taxon>
        <taxon>Philodinida</taxon>
        <taxon>Philodinidae</taxon>
        <taxon>Rotaria</taxon>
    </lineage>
</organism>
<dbReference type="PANTHER" id="PTHR44329">
    <property type="entry name" value="SERINE/THREONINE-PROTEIN KINASE TNNI3K-RELATED"/>
    <property type="match status" value="1"/>
</dbReference>
<dbReference type="AlphaFoldDB" id="A0A816BRV5"/>
<dbReference type="PROSITE" id="PS50011">
    <property type="entry name" value="PROTEIN_KINASE_DOM"/>
    <property type="match status" value="1"/>
</dbReference>
<dbReference type="InterPro" id="IPR051681">
    <property type="entry name" value="Ser/Thr_Kinases-Pseudokinases"/>
</dbReference>
<dbReference type="GO" id="GO:0005524">
    <property type="term" value="F:ATP binding"/>
    <property type="evidence" value="ECO:0007669"/>
    <property type="project" value="InterPro"/>
</dbReference>
<evidence type="ECO:0000313" key="7">
    <source>
        <dbReference type="Proteomes" id="UP000663855"/>
    </source>
</evidence>
<dbReference type="Gene3D" id="2.40.10.500">
    <property type="match status" value="1"/>
</dbReference>
<dbReference type="InterPro" id="IPR011009">
    <property type="entry name" value="Kinase-like_dom_sf"/>
</dbReference>
<evidence type="ECO:0000313" key="4">
    <source>
        <dbReference type="EMBL" id="CAF1615090.1"/>
    </source>
</evidence>
<dbReference type="SUPFAM" id="SSF56112">
    <property type="entry name" value="Protein kinase-like (PK-like)"/>
    <property type="match status" value="1"/>
</dbReference>
<evidence type="ECO:0000313" key="5">
    <source>
        <dbReference type="EMBL" id="CAF3896579.1"/>
    </source>
</evidence>
<dbReference type="InterPro" id="IPR000719">
    <property type="entry name" value="Prot_kinase_dom"/>
</dbReference>
<dbReference type="InterPro" id="IPR001258">
    <property type="entry name" value="NHL_repeat"/>
</dbReference>
<dbReference type="SMART" id="SM00220">
    <property type="entry name" value="S_TKc"/>
    <property type="match status" value="1"/>
</dbReference>
<reference evidence="4" key="1">
    <citation type="submission" date="2021-02" db="EMBL/GenBank/DDBJ databases">
        <authorList>
            <person name="Nowell W R."/>
        </authorList>
    </citation>
    <scope>NUCLEOTIDE SEQUENCE</scope>
</reference>
<dbReference type="Pfam" id="PF07714">
    <property type="entry name" value="PK_Tyr_Ser-Thr"/>
    <property type="match status" value="1"/>
</dbReference>
<dbReference type="Proteomes" id="UP000681967">
    <property type="component" value="Unassembled WGS sequence"/>
</dbReference>